<keyword evidence="2 4" id="KW-0418">Kinase</keyword>
<gene>
    <name evidence="4" type="primary">rfaE1</name>
    <name evidence="4" type="ORF">ENO47_01300</name>
</gene>
<evidence type="ECO:0000259" key="3">
    <source>
        <dbReference type="Pfam" id="PF00294"/>
    </source>
</evidence>
<evidence type="ECO:0000256" key="1">
    <source>
        <dbReference type="ARBA" id="ARBA00022679"/>
    </source>
</evidence>
<dbReference type="Pfam" id="PF00294">
    <property type="entry name" value="PfkB"/>
    <property type="match status" value="1"/>
</dbReference>
<name>A0A7C2V2Q3_9AQUI</name>
<dbReference type="GO" id="GO:0016773">
    <property type="term" value="F:phosphotransferase activity, alcohol group as acceptor"/>
    <property type="evidence" value="ECO:0007669"/>
    <property type="project" value="InterPro"/>
</dbReference>
<accession>A0A7C2V2Q3</accession>
<dbReference type="CDD" id="cd01172">
    <property type="entry name" value="RfaE_like"/>
    <property type="match status" value="1"/>
</dbReference>
<dbReference type="InterPro" id="IPR011913">
    <property type="entry name" value="RfaE_dom_I"/>
</dbReference>
<evidence type="ECO:0000313" key="4">
    <source>
        <dbReference type="EMBL" id="HEW45298.1"/>
    </source>
</evidence>
<dbReference type="PANTHER" id="PTHR46969:SF1">
    <property type="entry name" value="BIFUNCTIONAL PROTEIN HLDE"/>
    <property type="match status" value="1"/>
</dbReference>
<dbReference type="InterPro" id="IPR029056">
    <property type="entry name" value="Ribokinase-like"/>
</dbReference>
<dbReference type="FunFam" id="3.40.1190.20:FF:000002">
    <property type="entry name" value="Bifunctional protein HldE"/>
    <property type="match status" value="1"/>
</dbReference>
<evidence type="ECO:0000256" key="2">
    <source>
        <dbReference type="ARBA" id="ARBA00022777"/>
    </source>
</evidence>
<keyword evidence="1" id="KW-0808">Transferase</keyword>
<dbReference type="GO" id="GO:0033786">
    <property type="term" value="F:heptose-1-phosphate adenylyltransferase activity"/>
    <property type="evidence" value="ECO:0007669"/>
    <property type="project" value="TreeGrafter"/>
</dbReference>
<dbReference type="AlphaFoldDB" id="A0A7C2V2Q3"/>
<dbReference type="SUPFAM" id="SSF53613">
    <property type="entry name" value="Ribokinase-like"/>
    <property type="match status" value="1"/>
</dbReference>
<dbReference type="GO" id="GO:0005829">
    <property type="term" value="C:cytosol"/>
    <property type="evidence" value="ECO:0007669"/>
    <property type="project" value="TreeGrafter"/>
</dbReference>
<protein>
    <submittedName>
        <fullName evidence="4">D-glycero-beta-D-manno-heptose-7-phosphate kinase</fullName>
    </submittedName>
</protein>
<proteinExistence type="predicted"/>
<dbReference type="InterPro" id="IPR011611">
    <property type="entry name" value="PfkB_dom"/>
</dbReference>
<dbReference type="PANTHER" id="PTHR46969">
    <property type="entry name" value="BIFUNCTIONAL PROTEIN HLDE"/>
    <property type="match status" value="1"/>
</dbReference>
<dbReference type="PROSITE" id="PS00583">
    <property type="entry name" value="PFKB_KINASES_1"/>
    <property type="match status" value="1"/>
</dbReference>
<dbReference type="NCBIfam" id="TIGR02198">
    <property type="entry name" value="rfaE_dom_I"/>
    <property type="match status" value="1"/>
</dbReference>
<dbReference type="Gene3D" id="3.40.1190.20">
    <property type="match status" value="1"/>
</dbReference>
<comment type="caution">
    <text evidence="4">The sequence shown here is derived from an EMBL/GenBank/DDBJ whole genome shotgun (WGS) entry which is preliminary data.</text>
</comment>
<dbReference type="GO" id="GO:0033785">
    <property type="term" value="F:heptose 7-phosphate kinase activity"/>
    <property type="evidence" value="ECO:0007669"/>
    <property type="project" value="TreeGrafter"/>
</dbReference>
<dbReference type="EMBL" id="DSFP01000022">
    <property type="protein sequence ID" value="HEW45298.1"/>
    <property type="molecule type" value="Genomic_DNA"/>
</dbReference>
<reference evidence="4" key="1">
    <citation type="journal article" date="2020" name="mSystems">
        <title>Genome- and Community-Level Interaction Insights into Carbon Utilization and Element Cycling Functions of Hydrothermarchaeota in Hydrothermal Sediment.</title>
        <authorList>
            <person name="Zhou Z."/>
            <person name="Liu Y."/>
            <person name="Xu W."/>
            <person name="Pan J."/>
            <person name="Luo Z.H."/>
            <person name="Li M."/>
        </authorList>
    </citation>
    <scope>NUCLEOTIDE SEQUENCE [LARGE SCALE GENOMIC DNA]</scope>
    <source>
        <strain evidence="4">SpSt-132</strain>
    </source>
</reference>
<dbReference type="InterPro" id="IPR002173">
    <property type="entry name" value="Carboh/pur_kinase_PfkB_CS"/>
</dbReference>
<sequence length="316" mass="34872">MSLDKEGILNILEEFKKLKVLVVGDVILDRYIFGKVERISPEAPVPIVEVQREEFRLGGAGNVAHNLSSLGVKTYLLGVVGQDYGRHIIRGLLKEAGIEDLTVEDPQRPTTEKTRIVALSQQLLRVDSEDRKAVEGNTLESMLERLELDVDGIIVSDYAKGVVSKSLMDRIREKRVFFAIDPRPQNKHLYMGASLMTPNEKEAKAMTYEESLQSLGWRLKRELNLGTLVITLGSRGMALFDKEYKVFPARAKQVYDVSGAGDTVVAVLTACALMGLDWDRACELANLCAGIVVGKLGTAIVKPEEILQSLEEGCGV</sequence>
<feature type="domain" description="Carbohydrate kinase PfkB" evidence="3">
    <location>
        <begin position="19"/>
        <end position="302"/>
    </location>
</feature>
<organism evidence="4">
    <name type="scientific">Hydrogenobacter sp</name>
    <dbReference type="NCBI Taxonomy" id="2152829"/>
    <lineage>
        <taxon>Bacteria</taxon>
        <taxon>Pseudomonadati</taxon>
        <taxon>Aquificota</taxon>
        <taxon>Aquificia</taxon>
        <taxon>Aquificales</taxon>
        <taxon>Aquificaceae</taxon>
        <taxon>Hydrogenobacter</taxon>
    </lineage>
</organism>